<accession>A0A6J4JEB3</accession>
<evidence type="ECO:0000256" key="1">
    <source>
        <dbReference type="SAM" id="MobiDB-lite"/>
    </source>
</evidence>
<dbReference type="EMBL" id="CADCTH010000422">
    <property type="protein sequence ID" value="CAA9276583.1"/>
    <property type="molecule type" value="Genomic_DNA"/>
</dbReference>
<feature type="non-terminal residue" evidence="2">
    <location>
        <position position="1"/>
    </location>
</feature>
<feature type="region of interest" description="Disordered" evidence="1">
    <location>
        <begin position="1"/>
        <end position="37"/>
    </location>
</feature>
<sequence>WPRTRRTRTVTTPGPTRWPPPSPPRTRPPKRWSRRPP</sequence>
<gene>
    <name evidence="2" type="ORF">AVDCRST_MAG54-3310</name>
</gene>
<evidence type="ECO:0000313" key="2">
    <source>
        <dbReference type="EMBL" id="CAA9276583.1"/>
    </source>
</evidence>
<name>A0A6J4JEB3_9PSEU</name>
<feature type="non-terminal residue" evidence="2">
    <location>
        <position position="37"/>
    </location>
</feature>
<feature type="compositionally biased region" description="Pro residues" evidence="1">
    <location>
        <begin position="16"/>
        <end position="26"/>
    </location>
</feature>
<organism evidence="2">
    <name type="scientific">uncultured Actinomycetospora sp</name>
    <dbReference type="NCBI Taxonomy" id="1135996"/>
    <lineage>
        <taxon>Bacteria</taxon>
        <taxon>Bacillati</taxon>
        <taxon>Actinomycetota</taxon>
        <taxon>Actinomycetes</taxon>
        <taxon>Pseudonocardiales</taxon>
        <taxon>Pseudonocardiaceae</taxon>
        <taxon>Actinomycetospora</taxon>
        <taxon>environmental samples</taxon>
    </lineage>
</organism>
<protein>
    <submittedName>
        <fullName evidence="2">Uncharacterized protein</fullName>
    </submittedName>
</protein>
<feature type="compositionally biased region" description="Basic residues" evidence="1">
    <location>
        <begin position="27"/>
        <end position="37"/>
    </location>
</feature>
<proteinExistence type="predicted"/>
<reference evidence="2" key="1">
    <citation type="submission" date="2020-02" db="EMBL/GenBank/DDBJ databases">
        <authorList>
            <person name="Meier V. D."/>
        </authorList>
    </citation>
    <scope>NUCLEOTIDE SEQUENCE</scope>
    <source>
        <strain evidence="2">AVDCRST_MAG54</strain>
    </source>
</reference>
<dbReference type="AlphaFoldDB" id="A0A6J4JEB3"/>